<dbReference type="OrthoDB" id="41532at2759"/>
<evidence type="ECO:0000313" key="4">
    <source>
        <dbReference type="EMBL" id="KAE9404580.1"/>
    </source>
</evidence>
<dbReference type="AlphaFoldDB" id="A0A6A4I3S6"/>
<dbReference type="InterPro" id="IPR050769">
    <property type="entry name" value="NAT_camello-type"/>
</dbReference>
<dbReference type="PANTHER" id="PTHR13947:SF37">
    <property type="entry name" value="LD18367P"/>
    <property type="match status" value="1"/>
</dbReference>
<evidence type="ECO:0000259" key="3">
    <source>
        <dbReference type="PROSITE" id="PS51186"/>
    </source>
</evidence>
<accession>A0A6A4I3S6</accession>
<keyword evidence="2" id="KW-0472">Membrane</keyword>
<evidence type="ECO:0000256" key="1">
    <source>
        <dbReference type="ARBA" id="ARBA00022679"/>
    </source>
</evidence>
<dbReference type="PROSITE" id="PS51186">
    <property type="entry name" value="GNAT"/>
    <property type="match status" value="1"/>
</dbReference>
<dbReference type="GO" id="GO:0008080">
    <property type="term" value="F:N-acetyltransferase activity"/>
    <property type="evidence" value="ECO:0007669"/>
    <property type="project" value="InterPro"/>
</dbReference>
<organism evidence="4 5">
    <name type="scientific">Gymnopus androsaceus JB14</name>
    <dbReference type="NCBI Taxonomy" id="1447944"/>
    <lineage>
        <taxon>Eukaryota</taxon>
        <taxon>Fungi</taxon>
        <taxon>Dikarya</taxon>
        <taxon>Basidiomycota</taxon>
        <taxon>Agaricomycotina</taxon>
        <taxon>Agaricomycetes</taxon>
        <taxon>Agaricomycetidae</taxon>
        <taxon>Agaricales</taxon>
        <taxon>Marasmiineae</taxon>
        <taxon>Omphalotaceae</taxon>
        <taxon>Gymnopus</taxon>
    </lineage>
</organism>
<keyword evidence="2" id="KW-1133">Transmembrane helix</keyword>
<keyword evidence="5" id="KW-1185">Reference proteome</keyword>
<sequence length="280" mass="30490">MHTINIHVIPPHSTQHHAEGSPMRASLAHTVNSPRFYIALAFLVAVLAVTVAEFSLGIVVTAGGNSDSNSKGQLSTMASFSVVSVLLSAYLCLLVYNSIALYYFTFWLSSLKEDLGDVAAWYEMCPVHPEAQEGNSNEEELEPTGPKAFWVAEVVSPSTAQPEIVGCISLDSSPPSLTHVSQYELRRMIVSASHRRLGIAASLIKVCEAHAVANGLTRVMLRTTQFQPGARKLYKEKNGYKEVGEQVYHAGIGLGSGWKWGRAKGISVFTYVKEFGTQCK</sequence>
<gene>
    <name evidence="4" type="ORF">BT96DRAFT_410183</name>
</gene>
<name>A0A6A4I3S6_9AGAR</name>
<dbReference type="Pfam" id="PF00583">
    <property type="entry name" value="Acetyltransf_1"/>
    <property type="match status" value="1"/>
</dbReference>
<keyword evidence="1" id="KW-0808">Transferase</keyword>
<dbReference type="Proteomes" id="UP000799118">
    <property type="component" value="Unassembled WGS sequence"/>
</dbReference>
<evidence type="ECO:0000313" key="5">
    <source>
        <dbReference type="Proteomes" id="UP000799118"/>
    </source>
</evidence>
<dbReference type="Gene3D" id="3.40.630.30">
    <property type="match status" value="1"/>
</dbReference>
<protein>
    <recommendedName>
        <fullName evidence="3">N-acetyltransferase domain-containing protein</fullName>
    </recommendedName>
</protein>
<dbReference type="PANTHER" id="PTHR13947">
    <property type="entry name" value="GNAT FAMILY N-ACETYLTRANSFERASE"/>
    <property type="match status" value="1"/>
</dbReference>
<reference evidence="4" key="1">
    <citation type="journal article" date="2019" name="Environ. Microbiol.">
        <title>Fungal ecological strategies reflected in gene transcription - a case study of two litter decomposers.</title>
        <authorList>
            <person name="Barbi F."/>
            <person name="Kohler A."/>
            <person name="Barry K."/>
            <person name="Baskaran P."/>
            <person name="Daum C."/>
            <person name="Fauchery L."/>
            <person name="Ihrmark K."/>
            <person name="Kuo A."/>
            <person name="LaButti K."/>
            <person name="Lipzen A."/>
            <person name="Morin E."/>
            <person name="Grigoriev I.V."/>
            <person name="Henrissat B."/>
            <person name="Lindahl B."/>
            <person name="Martin F."/>
        </authorList>
    </citation>
    <scope>NUCLEOTIDE SEQUENCE</scope>
    <source>
        <strain evidence="4">JB14</strain>
    </source>
</reference>
<feature type="domain" description="N-acetyltransferase" evidence="3">
    <location>
        <begin position="104"/>
        <end position="265"/>
    </location>
</feature>
<evidence type="ECO:0000256" key="2">
    <source>
        <dbReference type="SAM" id="Phobius"/>
    </source>
</evidence>
<dbReference type="InterPro" id="IPR016181">
    <property type="entry name" value="Acyl_CoA_acyltransferase"/>
</dbReference>
<keyword evidence="2" id="KW-0812">Transmembrane</keyword>
<proteinExistence type="predicted"/>
<dbReference type="EMBL" id="ML769415">
    <property type="protein sequence ID" value="KAE9404580.1"/>
    <property type="molecule type" value="Genomic_DNA"/>
</dbReference>
<feature type="transmembrane region" description="Helical" evidence="2">
    <location>
        <begin position="36"/>
        <end position="60"/>
    </location>
</feature>
<dbReference type="CDD" id="cd04301">
    <property type="entry name" value="NAT_SF"/>
    <property type="match status" value="1"/>
</dbReference>
<dbReference type="InterPro" id="IPR000182">
    <property type="entry name" value="GNAT_dom"/>
</dbReference>
<feature type="transmembrane region" description="Helical" evidence="2">
    <location>
        <begin position="80"/>
        <end position="104"/>
    </location>
</feature>
<dbReference type="SUPFAM" id="SSF55729">
    <property type="entry name" value="Acyl-CoA N-acyltransferases (Nat)"/>
    <property type="match status" value="1"/>
</dbReference>